<dbReference type="KEGG" id="pgv:SL003B_2288"/>
<dbReference type="HOGENOM" id="CLU_069356_1_0_5"/>
<evidence type="ECO:0000313" key="4">
    <source>
        <dbReference type="EMBL" id="ADZ70713.1"/>
    </source>
</evidence>
<proteinExistence type="predicted"/>
<dbReference type="InterPro" id="IPR050109">
    <property type="entry name" value="HTH-type_TetR-like_transc_reg"/>
</dbReference>
<feature type="DNA-binding region" description="H-T-H motif" evidence="2">
    <location>
        <begin position="42"/>
        <end position="61"/>
    </location>
</feature>
<dbReference type="SUPFAM" id="SSF46689">
    <property type="entry name" value="Homeodomain-like"/>
    <property type="match status" value="1"/>
</dbReference>
<evidence type="ECO:0000313" key="5">
    <source>
        <dbReference type="Proteomes" id="UP000008130"/>
    </source>
</evidence>
<dbReference type="PANTHER" id="PTHR30328:SF54">
    <property type="entry name" value="HTH-TYPE TRANSCRIPTIONAL REPRESSOR SCO4008"/>
    <property type="match status" value="1"/>
</dbReference>
<dbReference type="PANTHER" id="PTHR30328">
    <property type="entry name" value="TRANSCRIPTIONAL REPRESSOR"/>
    <property type="match status" value="1"/>
</dbReference>
<dbReference type="STRING" id="991905.SL003B_2288"/>
<dbReference type="InterPro" id="IPR013573">
    <property type="entry name" value="Tscrpt_reg_YcdC_C"/>
</dbReference>
<dbReference type="InterPro" id="IPR001647">
    <property type="entry name" value="HTH_TetR"/>
</dbReference>
<sequence length="218" mass="24210">MTAAPERITRPPRPSRIQERNRAKILEAALAEFSRLGFGGATIDRIAAGAGMSKSNLLYYYASKEAMYEAVLAHILDIWLAPLRTLDPAGDPAQELAAYIRQKIKISAEQPEASRLFANEVMQGAPRIMTVLEGSLKDLVDEKSQVIRGWIAAGAIRPVEPVHLIFTIWATTQHYADFEAQIRALTGKTLKDRHFRAEAERSLVDLLLHGLIRTSGHD</sequence>
<protein>
    <submittedName>
        <fullName evidence="4">Probable transcriptional regulator</fullName>
    </submittedName>
</protein>
<feature type="domain" description="HTH tetR-type" evidence="3">
    <location>
        <begin position="19"/>
        <end position="79"/>
    </location>
</feature>
<organism evidence="4 5">
    <name type="scientific">Polymorphum gilvum (strain LMG 25793 / CGMCC 1.9160 / SL003B-26A1)</name>
    <dbReference type="NCBI Taxonomy" id="991905"/>
    <lineage>
        <taxon>Bacteria</taxon>
        <taxon>Pseudomonadati</taxon>
        <taxon>Pseudomonadota</taxon>
        <taxon>Alphaproteobacteria</taxon>
        <taxon>Rhodobacterales</taxon>
        <taxon>Paracoccaceae</taxon>
        <taxon>Polymorphum</taxon>
    </lineage>
</organism>
<dbReference type="PROSITE" id="PS50977">
    <property type="entry name" value="HTH_TETR_2"/>
    <property type="match status" value="1"/>
</dbReference>
<dbReference type="eggNOG" id="COG1309">
    <property type="taxonomic scope" value="Bacteria"/>
</dbReference>
<evidence type="ECO:0000256" key="1">
    <source>
        <dbReference type="ARBA" id="ARBA00023125"/>
    </source>
</evidence>
<accession>F2IZY7</accession>
<reference evidence="4 5" key="1">
    <citation type="journal article" date="2011" name="J. Bacteriol.">
        <title>Complete genome sequence of Polymorphum gilvum SL003B-26A1T, a crude oil-degrading bacterium from oil-polluted saline soil.</title>
        <authorList>
            <person name="Li S.G."/>
            <person name="Tang Y.Q."/>
            <person name="Nie Y."/>
            <person name="Cai M."/>
            <person name="Wu X.L."/>
        </authorList>
    </citation>
    <scope>NUCLEOTIDE SEQUENCE [LARGE SCALE GENOMIC DNA]</scope>
    <source>
        <strain evidence="5">LMG 25793 / CGMCC 1.9160 / SL003B-26A1</strain>
    </source>
</reference>
<dbReference type="AlphaFoldDB" id="F2IZY7"/>
<evidence type="ECO:0000256" key="2">
    <source>
        <dbReference type="PROSITE-ProRule" id="PRU00335"/>
    </source>
</evidence>
<dbReference type="Gene3D" id="1.10.10.60">
    <property type="entry name" value="Homeodomain-like"/>
    <property type="match status" value="1"/>
</dbReference>
<name>F2IZY7_POLGS</name>
<dbReference type="PATRIC" id="fig|991905.3.peg.2344"/>
<dbReference type="EMBL" id="CP002568">
    <property type="protein sequence ID" value="ADZ70713.1"/>
    <property type="molecule type" value="Genomic_DNA"/>
</dbReference>
<keyword evidence="1 2" id="KW-0238">DNA-binding</keyword>
<evidence type="ECO:0000259" key="3">
    <source>
        <dbReference type="PROSITE" id="PS50977"/>
    </source>
</evidence>
<dbReference type="Gene3D" id="1.10.357.10">
    <property type="entry name" value="Tetracycline Repressor, domain 2"/>
    <property type="match status" value="1"/>
</dbReference>
<dbReference type="PRINTS" id="PR00455">
    <property type="entry name" value="HTHTETR"/>
</dbReference>
<gene>
    <name evidence="4" type="ordered locus">SL003B_2288</name>
</gene>
<dbReference type="Pfam" id="PF08362">
    <property type="entry name" value="TetR_C_3"/>
    <property type="match status" value="1"/>
</dbReference>
<dbReference type="GO" id="GO:0003677">
    <property type="term" value="F:DNA binding"/>
    <property type="evidence" value="ECO:0007669"/>
    <property type="project" value="UniProtKB-UniRule"/>
</dbReference>
<dbReference type="Pfam" id="PF00440">
    <property type="entry name" value="TetR_N"/>
    <property type="match status" value="1"/>
</dbReference>
<dbReference type="InterPro" id="IPR036271">
    <property type="entry name" value="Tet_transcr_reg_TetR-rel_C_sf"/>
</dbReference>
<dbReference type="SUPFAM" id="SSF48498">
    <property type="entry name" value="Tetracyclin repressor-like, C-terminal domain"/>
    <property type="match status" value="1"/>
</dbReference>
<keyword evidence="5" id="KW-1185">Reference proteome</keyword>
<dbReference type="Proteomes" id="UP000008130">
    <property type="component" value="Chromosome"/>
</dbReference>
<dbReference type="InterPro" id="IPR009057">
    <property type="entry name" value="Homeodomain-like_sf"/>
</dbReference>
<dbReference type="RefSeq" id="WP_013653028.1">
    <property type="nucleotide sequence ID" value="NC_015259.1"/>
</dbReference>
<dbReference type="GO" id="GO:0045892">
    <property type="term" value="P:negative regulation of DNA-templated transcription"/>
    <property type="evidence" value="ECO:0007669"/>
    <property type="project" value="InterPro"/>
</dbReference>